<comment type="caution">
    <text evidence="7">The sequence shown here is derived from an EMBL/GenBank/DDBJ whole genome shotgun (WGS) entry which is preliminary data.</text>
</comment>
<evidence type="ECO:0000256" key="1">
    <source>
        <dbReference type="ARBA" id="ARBA00004651"/>
    </source>
</evidence>
<evidence type="ECO:0000313" key="7">
    <source>
        <dbReference type="EMBL" id="OMP66629.1"/>
    </source>
</evidence>
<dbReference type="InterPro" id="IPR050833">
    <property type="entry name" value="Poly_Biosynth_Transport"/>
</dbReference>
<feature type="transmembrane region" description="Helical" evidence="6">
    <location>
        <begin position="335"/>
        <end position="358"/>
    </location>
</feature>
<keyword evidence="3 6" id="KW-0812">Transmembrane</keyword>
<dbReference type="GO" id="GO:0005886">
    <property type="term" value="C:plasma membrane"/>
    <property type="evidence" value="ECO:0007669"/>
    <property type="project" value="UniProtKB-SubCell"/>
</dbReference>
<dbReference type="PANTHER" id="PTHR30250">
    <property type="entry name" value="PST FAMILY PREDICTED COLANIC ACID TRANSPORTER"/>
    <property type="match status" value="1"/>
</dbReference>
<keyword evidence="5 6" id="KW-0472">Membrane</keyword>
<evidence type="ECO:0000256" key="4">
    <source>
        <dbReference type="ARBA" id="ARBA00022989"/>
    </source>
</evidence>
<feature type="transmembrane region" description="Helical" evidence="6">
    <location>
        <begin position="12"/>
        <end position="33"/>
    </location>
</feature>
<accession>A0A1V2A6L4</accession>
<feature type="transmembrane region" description="Helical" evidence="6">
    <location>
        <begin position="45"/>
        <end position="64"/>
    </location>
</feature>
<feature type="transmembrane region" description="Helical" evidence="6">
    <location>
        <begin position="390"/>
        <end position="414"/>
    </location>
</feature>
<dbReference type="RefSeq" id="WP_076766311.1">
    <property type="nucleotide sequence ID" value="NZ_MSFI01000019.1"/>
</dbReference>
<sequence length="416" mass="47253">MAIKGFLKKAFIGNVSILMLGTFVSQLIPIASAPILTRLYTPDEFGVLALFLSIGSILSVFANFKFDAAIMSAKNKKEEYLLKHLSLVTTLLFSILLLLVTILFHESIVNLVKLEDLNYYIFILPLFVLFVGLFQLYTYTANKEGKYKSIAYSKINKNLSMTLIQLIFGFFAKGSFGLIIGTLSGFLLGLLNIVPRKRVLENKHKYDFDTYKETIKAYKEFPLLSTGSAFIDKLSVEMPTIFLSNFYTSLQVGYFDLIRRTIAGPLSIISYSISQVYFKKVVEYRDSNQSPFNLTIKILIGLTATSSVVATLFFFQAENIFAFVFGEEWRTAGQYAKILVFSFLIRFIVSPLSVVFLIPGNVKYGTIWQIIYFLATLSVCLFYLPKGMDIFIIAFTINEVILYLAYLIMIFYALRK</sequence>
<dbReference type="OrthoDB" id="109075at2"/>
<evidence type="ECO:0000256" key="3">
    <source>
        <dbReference type="ARBA" id="ARBA00022692"/>
    </source>
</evidence>
<dbReference type="EMBL" id="MSFI01000019">
    <property type="protein sequence ID" value="OMP66629.1"/>
    <property type="molecule type" value="Genomic_DNA"/>
</dbReference>
<feature type="transmembrane region" description="Helical" evidence="6">
    <location>
        <begin position="294"/>
        <end position="315"/>
    </location>
</feature>
<feature type="transmembrane region" description="Helical" evidence="6">
    <location>
        <begin position="85"/>
        <end position="105"/>
    </location>
</feature>
<evidence type="ECO:0000256" key="6">
    <source>
        <dbReference type="SAM" id="Phobius"/>
    </source>
</evidence>
<organism evidence="7 8">
    <name type="scientific">Domibacillus epiphyticus</name>
    <dbReference type="NCBI Taxonomy" id="1714355"/>
    <lineage>
        <taxon>Bacteria</taxon>
        <taxon>Bacillati</taxon>
        <taxon>Bacillota</taxon>
        <taxon>Bacilli</taxon>
        <taxon>Bacillales</taxon>
        <taxon>Bacillaceae</taxon>
        <taxon>Domibacillus</taxon>
    </lineage>
</organism>
<dbReference type="AlphaFoldDB" id="A0A1V2A6L4"/>
<name>A0A1V2A6L4_9BACI</name>
<dbReference type="STRING" id="1714355.BTO28_11340"/>
<feature type="transmembrane region" description="Helical" evidence="6">
    <location>
        <begin position="117"/>
        <end position="134"/>
    </location>
</feature>
<gene>
    <name evidence="7" type="ORF">BTO28_11340</name>
</gene>
<keyword evidence="8" id="KW-1185">Reference proteome</keyword>
<evidence type="ECO:0000256" key="5">
    <source>
        <dbReference type="ARBA" id="ARBA00023136"/>
    </source>
</evidence>
<dbReference type="Proteomes" id="UP000188613">
    <property type="component" value="Unassembled WGS sequence"/>
</dbReference>
<dbReference type="Pfam" id="PF13440">
    <property type="entry name" value="Polysacc_synt_3"/>
    <property type="match status" value="1"/>
</dbReference>
<comment type="subcellular location">
    <subcellularLocation>
        <location evidence="1">Cell membrane</location>
        <topology evidence="1">Multi-pass membrane protein</topology>
    </subcellularLocation>
</comment>
<proteinExistence type="predicted"/>
<protein>
    <recommendedName>
        <fullName evidence="9">Polysaccharide biosynthesis protein</fullName>
    </recommendedName>
</protein>
<evidence type="ECO:0000256" key="2">
    <source>
        <dbReference type="ARBA" id="ARBA00022475"/>
    </source>
</evidence>
<feature type="transmembrane region" description="Helical" evidence="6">
    <location>
        <begin position="365"/>
        <end position="384"/>
    </location>
</feature>
<evidence type="ECO:0008006" key="9">
    <source>
        <dbReference type="Google" id="ProtNLM"/>
    </source>
</evidence>
<keyword evidence="4 6" id="KW-1133">Transmembrane helix</keyword>
<reference evidence="7 8" key="1">
    <citation type="submission" date="2016-12" db="EMBL/GenBank/DDBJ databases">
        <title>Domibacillus sp. SAB 38T whole genome sequencing.</title>
        <authorList>
            <person name="Verma A."/>
            <person name="Ojha A.K."/>
            <person name="Krishnamurthi S."/>
        </authorList>
    </citation>
    <scope>NUCLEOTIDE SEQUENCE [LARGE SCALE GENOMIC DNA]</scope>
    <source>
        <strain evidence="7 8">SAB 38</strain>
    </source>
</reference>
<evidence type="ECO:0000313" key="8">
    <source>
        <dbReference type="Proteomes" id="UP000188613"/>
    </source>
</evidence>
<dbReference type="PANTHER" id="PTHR30250:SF28">
    <property type="entry name" value="POLYSACCHARIDE BIOSYNTHESIS PROTEIN"/>
    <property type="match status" value="1"/>
</dbReference>
<keyword evidence="2" id="KW-1003">Cell membrane</keyword>